<organism evidence="1 2">
    <name type="scientific">Scortum barcoo</name>
    <name type="common">barcoo grunter</name>
    <dbReference type="NCBI Taxonomy" id="214431"/>
    <lineage>
        <taxon>Eukaryota</taxon>
        <taxon>Metazoa</taxon>
        <taxon>Chordata</taxon>
        <taxon>Craniata</taxon>
        <taxon>Vertebrata</taxon>
        <taxon>Euteleostomi</taxon>
        <taxon>Actinopterygii</taxon>
        <taxon>Neopterygii</taxon>
        <taxon>Teleostei</taxon>
        <taxon>Neoteleostei</taxon>
        <taxon>Acanthomorphata</taxon>
        <taxon>Eupercaria</taxon>
        <taxon>Centrarchiformes</taxon>
        <taxon>Terapontoidei</taxon>
        <taxon>Terapontidae</taxon>
        <taxon>Scortum</taxon>
    </lineage>
</organism>
<accession>A0ACB8VL53</accession>
<proteinExistence type="predicted"/>
<comment type="caution">
    <text evidence="1">The sequence shown here is derived from an EMBL/GenBank/DDBJ whole genome shotgun (WGS) entry which is preliminary data.</text>
</comment>
<dbReference type="EMBL" id="CM041550">
    <property type="protein sequence ID" value="KAI3356200.1"/>
    <property type="molecule type" value="Genomic_DNA"/>
</dbReference>
<protein>
    <submittedName>
        <fullName evidence="1">Uncharacterized protein</fullName>
    </submittedName>
</protein>
<feature type="non-terminal residue" evidence="1">
    <location>
        <position position="318"/>
    </location>
</feature>
<sequence length="318" mass="34327">MSSGSFPPSEVTFHVPIARVLVQGLGRRGPCHDCYPNHIAPAPHGPPCGCNVVASAIFYGIVCWASSITDRDRRRMDRLVRRASSVLGCPLDSVEVVGNGRMMAKLSSLLNNTSHPLQDTLTALGSSFSERLLHPRCVKERALNTPKGCVLSPLLYSLFTHDCVATHSSNTIVRSVDDTTVISLITGDDERRPTAGGGRERNTVWHPPSPSTGLRCGESQQLQVPRGFTSVRTSPGLITLTLSQSQPDSGSSSSAGCGGSTWTQGYSAASLQVTHREDPDWLHHRLPGGAQSQYYLHCSVPSPQAHTLNSYLNFLVKF</sequence>
<evidence type="ECO:0000313" key="1">
    <source>
        <dbReference type="EMBL" id="KAI3356200.1"/>
    </source>
</evidence>
<dbReference type="Proteomes" id="UP000831701">
    <property type="component" value="Chromosome 20"/>
</dbReference>
<reference evidence="1" key="1">
    <citation type="submission" date="2022-04" db="EMBL/GenBank/DDBJ databases">
        <title>Jade perch genome.</title>
        <authorList>
            <person name="Chao B."/>
        </authorList>
    </citation>
    <scope>NUCLEOTIDE SEQUENCE</scope>
    <source>
        <strain evidence="1">CB-2022</strain>
    </source>
</reference>
<name>A0ACB8VL53_9TELE</name>
<keyword evidence="2" id="KW-1185">Reference proteome</keyword>
<evidence type="ECO:0000313" key="2">
    <source>
        <dbReference type="Proteomes" id="UP000831701"/>
    </source>
</evidence>
<gene>
    <name evidence="1" type="ORF">L3Q82_017184</name>
</gene>